<reference evidence="1 2" key="1">
    <citation type="submission" date="2023-11" db="EMBL/GenBank/DDBJ databases">
        <title>Halocaridina rubra genome assembly.</title>
        <authorList>
            <person name="Smith C."/>
        </authorList>
    </citation>
    <scope>NUCLEOTIDE SEQUENCE [LARGE SCALE GENOMIC DNA]</scope>
    <source>
        <strain evidence="1">EP-1</strain>
        <tissue evidence="1">Whole</tissue>
    </source>
</reference>
<evidence type="ECO:0000313" key="1">
    <source>
        <dbReference type="EMBL" id="KAK7001972.1"/>
    </source>
</evidence>
<protein>
    <submittedName>
        <fullName evidence="1">Uncharacterized protein</fullName>
    </submittedName>
</protein>
<dbReference type="Proteomes" id="UP001381693">
    <property type="component" value="Unassembled WGS sequence"/>
</dbReference>
<dbReference type="AlphaFoldDB" id="A0AAN8W8K5"/>
<organism evidence="1 2">
    <name type="scientific">Halocaridina rubra</name>
    <name type="common">Hawaiian red shrimp</name>
    <dbReference type="NCBI Taxonomy" id="373956"/>
    <lineage>
        <taxon>Eukaryota</taxon>
        <taxon>Metazoa</taxon>
        <taxon>Ecdysozoa</taxon>
        <taxon>Arthropoda</taxon>
        <taxon>Crustacea</taxon>
        <taxon>Multicrustacea</taxon>
        <taxon>Malacostraca</taxon>
        <taxon>Eumalacostraca</taxon>
        <taxon>Eucarida</taxon>
        <taxon>Decapoda</taxon>
        <taxon>Pleocyemata</taxon>
        <taxon>Caridea</taxon>
        <taxon>Atyoidea</taxon>
        <taxon>Atyidae</taxon>
        <taxon>Halocaridina</taxon>
    </lineage>
</organism>
<proteinExistence type="predicted"/>
<feature type="non-terminal residue" evidence="1">
    <location>
        <position position="1"/>
    </location>
</feature>
<evidence type="ECO:0000313" key="2">
    <source>
        <dbReference type="Proteomes" id="UP001381693"/>
    </source>
</evidence>
<name>A0AAN8W8K5_HALRR</name>
<accession>A0AAN8W8K5</accession>
<dbReference type="EMBL" id="JAXCGZ010023875">
    <property type="protein sequence ID" value="KAK7001972.1"/>
    <property type="molecule type" value="Genomic_DNA"/>
</dbReference>
<gene>
    <name evidence="1" type="ORF">SK128_005390</name>
</gene>
<keyword evidence="2" id="KW-1185">Reference proteome</keyword>
<sequence length="62" mass="7078">TSTNNNKINKITFNINNNANINNNNTNTNILRPFTLTLLIEDELLQRDRNTSHKVTTNPVVL</sequence>
<comment type="caution">
    <text evidence="1">The sequence shown here is derived from an EMBL/GenBank/DDBJ whole genome shotgun (WGS) entry which is preliminary data.</text>
</comment>